<evidence type="ECO:0000256" key="4">
    <source>
        <dbReference type="ARBA" id="ARBA00022989"/>
    </source>
</evidence>
<evidence type="ECO:0000313" key="8">
    <source>
        <dbReference type="EMBL" id="MCQ5342622.1"/>
    </source>
</evidence>
<dbReference type="EMBL" id="JANGEW010000010">
    <property type="protein sequence ID" value="MCQ5342622.1"/>
    <property type="molecule type" value="Genomic_DNA"/>
</dbReference>
<keyword evidence="4 6" id="KW-1133">Transmembrane helix</keyword>
<dbReference type="PANTHER" id="PTHR32322:SF2">
    <property type="entry name" value="EAMA DOMAIN-CONTAINING PROTEIN"/>
    <property type="match status" value="1"/>
</dbReference>
<dbReference type="RefSeq" id="WP_062412658.1">
    <property type="nucleotide sequence ID" value="NZ_JAJCIO010000008.1"/>
</dbReference>
<comment type="caution">
    <text evidence="8">The sequence shown here is derived from an EMBL/GenBank/DDBJ whole genome shotgun (WGS) entry which is preliminary data.</text>
</comment>
<organism evidence="8 9">
    <name type="scientific">Megasphaera massiliensis</name>
    <dbReference type="NCBI Taxonomy" id="1232428"/>
    <lineage>
        <taxon>Bacteria</taxon>
        <taxon>Bacillati</taxon>
        <taxon>Bacillota</taxon>
        <taxon>Negativicutes</taxon>
        <taxon>Veillonellales</taxon>
        <taxon>Veillonellaceae</taxon>
        <taxon>Megasphaera</taxon>
    </lineage>
</organism>
<reference evidence="8 9" key="1">
    <citation type="submission" date="2022-06" db="EMBL/GenBank/DDBJ databases">
        <title>Isolation of gut microbiota from human fecal samples.</title>
        <authorList>
            <person name="Pamer E.G."/>
            <person name="Barat B."/>
            <person name="Waligurski E."/>
            <person name="Medina S."/>
            <person name="Paddock L."/>
            <person name="Mostad J."/>
        </authorList>
    </citation>
    <scope>NUCLEOTIDE SEQUENCE [LARGE SCALE GENOMIC DNA]</scope>
    <source>
        <strain evidence="8 9">DFI.1.1</strain>
    </source>
</reference>
<dbReference type="Pfam" id="PF00892">
    <property type="entry name" value="EamA"/>
    <property type="match status" value="2"/>
</dbReference>
<evidence type="ECO:0000259" key="7">
    <source>
        <dbReference type="Pfam" id="PF00892"/>
    </source>
</evidence>
<feature type="transmembrane region" description="Helical" evidence="6">
    <location>
        <begin position="144"/>
        <end position="165"/>
    </location>
</feature>
<dbReference type="InterPro" id="IPR000620">
    <property type="entry name" value="EamA_dom"/>
</dbReference>
<accession>A0ABT1SRY3</accession>
<dbReference type="InterPro" id="IPR050638">
    <property type="entry name" value="AA-Vitamin_Transporters"/>
</dbReference>
<proteinExistence type="inferred from homology"/>
<evidence type="ECO:0000256" key="6">
    <source>
        <dbReference type="SAM" id="Phobius"/>
    </source>
</evidence>
<feature type="transmembrane region" description="Helical" evidence="6">
    <location>
        <begin position="119"/>
        <end position="138"/>
    </location>
</feature>
<feature type="transmembrane region" description="Helical" evidence="6">
    <location>
        <begin position="7"/>
        <end position="27"/>
    </location>
</feature>
<evidence type="ECO:0000256" key="5">
    <source>
        <dbReference type="ARBA" id="ARBA00023136"/>
    </source>
</evidence>
<feature type="domain" description="EamA" evidence="7">
    <location>
        <begin position="147"/>
        <end position="278"/>
    </location>
</feature>
<evidence type="ECO:0000256" key="1">
    <source>
        <dbReference type="ARBA" id="ARBA00004141"/>
    </source>
</evidence>
<evidence type="ECO:0000256" key="3">
    <source>
        <dbReference type="ARBA" id="ARBA00022692"/>
    </source>
</evidence>
<feature type="transmembrane region" description="Helical" evidence="6">
    <location>
        <begin position="65"/>
        <end position="83"/>
    </location>
</feature>
<dbReference type="Proteomes" id="UP001206692">
    <property type="component" value="Unassembled WGS sequence"/>
</dbReference>
<keyword evidence="3 6" id="KW-0812">Transmembrane</keyword>
<feature type="transmembrane region" description="Helical" evidence="6">
    <location>
        <begin position="240"/>
        <end position="258"/>
    </location>
</feature>
<dbReference type="Gene3D" id="1.10.3730.20">
    <property type="match status" value="1"/>
</dbReference>
<feature type="domain" description="EamA" evidence="7">
    <location>
        <begin position="5"/>
        <end position="136"/>
    </location>
</feature>
<feature type="transmembrane region" description="Helical" evidence="6">
    <location>
        <begin position="264"/>
        <end position="282"/>
    </location>
</feature>
<feature type="transmembrane region" description="Helical" evidence="6">
    <location>
        <begin position="89"/>
        <end position="112"/>
    </location>
</feature>
<feature type="transmembrane region" description="Helical" evidence="6">
    <location>
        <begin position="172"/>
        <end position="196"/>
    </location>
</feature>
<sequence length="288" mass="31425">MKDAYLKFMLATVIYGTNGIVASHIPLSSYEIVLTRTVLGSLFLLVLTGFRHEWKTLYQMPPREWLLLVLAGVFLGGNWIFLYEAYQQIGVSLATLLCYIGPILIMILSRFVFKEPFTVPKVTAMVLVTLGIIAINGADFQAHGLSWGVACGFLGAVCFALLIVVMKKAKPLTGFFAPACQLIIASILVGAVTYNLPTPDVNLTIQDMSYMALLGFINTGLGYALYFTGVQRLSAQSVSICGYFEPFTALLLSALILGEVLTPMQWVGAVLILGGVALSELWHPRKKS</sequence>
<feature type="transmembrane region" description="Helical" evidence="6">
    <location>
        <begin position="33"/>
        <end position="53"/>
    </location>
</feature>
<gene>
    <name evidence="8" type="ORF">NE675_06195</name>
</gene>
<evidence type="ECO:0000313" key="9">
    <source>
        <dbReference type="Proteomes" id="UP001206692"/>
    </source>
</evidence>
<comment type="subcellular location">
    <subcellularLocation>
        <location evidence="1">Membrane</location>
        <topology evidence="1">Multi-pass membrane protein</topology>
    </subcellularLocation>
</comment>
<keyword evidence="9" id="KW-1185">Reference proteome</keyword>
<dbReference type="SUPFAM" id="SSF103481">
    <property type="entry name" value="Multidrug resistance efflux transporter EmrE"/>
    <property type="match status" value="2"/>
</dbReference>
<feature type="transmembrane region" description="Helical" evidence="6">
    <location>
        <begin position="208"/>
        <end position="228"/>
    </location>
</feature>
<evidence type="ECO:0000256" key="2">
    <source>
        <dbReference type="ARBA" id="ARBA00007362"/>
    </source>
</evidence>
<dbReference type="PANTHER" id="PTHR32322">
    <property type="entry name" value="INNER MEMBRANE TRANSPORTER"/>
    <property type="match status" value="1"/>
</dbReference>
<keyword evidence="5 6" id="KW-0472">Membrane</keyword>
<dbReference type="InterPro" id="IPR037185">
    <property type="entry name" value="EmrE-like"/>
</dbReference>
<name>A0ABT1SRY3_9FIRM</name>
<protein>
    <submittedName>
        <fullName evidence="8">DMT family transporter</fullName>
    </submittedName>
</protein>
<comment type="similarity">
    <text evidence="2">Belongs to the EamA transporter family.</text>
</comment>